<reference evidence="10" key="1">
    <citation type="journal article" date="2019" name="Int. J. Syst. Evol. Microbiol.">
        <title>The Global Catalogue of Microorganisms (GCM) 10K type strain sequencing project: providing services to taxonomists for standard genome sequencing and annotation.</title>
        <authorList>
            <consortium name="The Broad Institute Genomics Platform"/>
            <consortium name="The Broad Institute Genome Sequencing Center for Infectious Disease"/>
            <person name="Wu L."/>
            <person name="Ma J."/>
        </authorList>
    </citation>
    <scope>NUCLEOTIDE SEQUENCE [LARGE SCALE GENOMIC DNA]</scope>
    <source>
        <strain evidence="10">JCM 17555</strain>
    </source>
</reference>
<keyword evidence="4 7" id="KW-1133">Transmembrane helix</keyword>
<feature type="transmembrane region" description="Helical" evidence="7">
    <location>
        <begin position="20"/>
        <end position="37"/>
    </location>
</feature>
<dbReference type="EMBL" id="BAABBO010000001">
    <property type="protein sequence ID" value="GAA3951567.1"/>
    <property type="molecule type" value="Genomic_DNA"/>
</dbReference>
<feature type="transmembrane region" description="Helical" evidence="7">
    <location>
        <begin position="208"/>
        <end position="229"/>
    </location>
</feature>
<keyword evidence="3" id="KW-0732">Signal</keyword>
<dbReference type="InterPro" id="IPR016476">
    <property type="entry name" value="SH3_dom_pro"/>
</dbReference>
<evidence type="ECO:0000256" key="4">
    <source>
        <dbReference type="ARBA" id="ARBA00022989"/>
    </source>
</evidence>
<keyword evidence="2 7" id="KW-0812">Transmembrane</keyword>
<dbReference type="Proteomes" id="UP001501337">
    <property type="component" value="Unassembled WGS sequence"/>
</dbReference>
<comment type="caution">
    <text evidence="9">The sequence shown here is derived from an EMBL/GenBank/DDBJ whole genome shotgun (WGS) entry which is preliminary data.</text>
</comment>
<sequence>MKRVSETSGPVVRTDITRPLINFICALGLILSFPALAERKYIDDTLFAPLNSGEGLNYRIVHRGLKSGTPVEVISTNKDTGYSKVREPGGVEGYLPTRFLSDQPIARDRLEKLTKETNQMRSDFEKIRSENLTLRERAEAMDGERAKLSKENAALERELSELKRISEGAIALDATNREFRETNERLKNEVDLLTAENDRLKEEKNSNAMLHGGGLVALGILIAVILPMFRQQKRSSW</sequence>
<accession>A0ABP7NQL3</accession>
<dbReference type="RefSeq" id="WP_344803565.1">
    <property type="nucleotide sequence ID" value="NZ_BAABBO010000001.1"/>
</dbReference>
<feature type="coiled-coil region" evidence="6">
    <location>
        <begin position="110"/>
        <end position="203"/>
    </location>
</feature>
<gene>
    <name evidence="9" type="ORF">GCM10022278_08340</name>
</gene>
<evidence type="ECO:0000256" key="5">
    <source>
        <dbReference type="ARBA" id="ARBA00023136"/>
    </source>
</evidence>
<dbReference type="InterPro" id="IPR003646">
    <property type="entry name" value="SH3-like_bac-type"/>
</dbReference>
<organism evidence="9 10">
    <name type="scientific">Allohahella marinimesophila</name>
    <dbReference type="NCBI Taxonomy" id="1054972"/>
    <lineage>
        <taxon>Bacteria</taxon>
        <taxon>Pseudomonadati</taxon>
        <taxon>Pseudomonadota</taxon>
        <taxon>Gammaproteobacteria</taxon>
        <taxon>Oceanospirillales</taxon>
        <taxon>Hahellaceae</taxon>
        <taxon>Allohahella</taxon>
    </lineage>
</organism>
<protein>
    <submittedName>
        <fullName evidence="9">TIGR04211 family SH3 domain-containing protein</fullName>
    </submittedName>
</protein>
<keyword evidence="6" id="KW-0175">Coiled coil</keyword>
<keyword evidence="5 7" id="KW-0472">Membrane</keyword>
<evidence type="ECO:0000256" key="7">
    <source>
        <dbReference type="SAM" id="Phobius"/>
    </source>
</evidence>
<dbReference type="NCBIfam" id="TIGR04211">
    <property type="entry name" value="SH3_and_anchor"/>
    <property type="match status" value="1"/>
</dbReference>
<comment type="subcellular location">
    <subcellularLocation>
        <location evidence="1">Membrane</location>
        <topology evidence="1">Single-pass membrane protein</topology>
    </subcellularLocation>
</comment>
<name>A0ABP7NQL3_9GAMM</name>
<evidence type="ECO:0000313" key="9">
    <source>
        <dbReference type="EMBL" id="GAA3951567.1"/>
    </source>
</evidence>
<proteinExistence type="predicted"/>
<evidence type="ECO:0000256" key="1">
    <source>
        <dbReference type="ARBA" id="ARBA00004167"/>
    </source>
</evidence>
<evidence type="ECO:0000256" key="2">
    <source>
        <dbReference type="ARBA" id="ARBA00022692"/>
    </source>
</evidence>
<feature type="domain" description="SH3b" evidence="8">
    <location>
        <begin position="37"/>
        <end position="104"/>
    </location>
</feature>
<evidence type="ECO:0000256" key="3">
    <source>
        <dbReference type="ARBA" id="ARBA00022729"/>
    </source>
</evidence>
<keyword evidence="10" id="KW-1185">Reference proteome</keyword>
<evidence type="ECO:0000313" key="10">
    <source>
        <dbReference type="Proteomes" id="UP001501337"/>
    </source>
</evidence>
<evidence type="ECO:0000256" key="6">
    <source>
        <dbReference type="SAM" id="Coils"/>
    </source>
</evidence>
<evidence type="ECO:0000259" key="8">
    <source>
        <dbReference type="PROSITE" id="PS51781"/>
    </source>
</evidence>
<dbReference type="PROSITE" id="PS51781">
    <property type="entry name" value="SH3B"/>
    <property type="match status" value="1"/>
</dbReference>